<dbReference type="Gene3D" id="1.20.1260.10">
    <property type="match status" value="1"/>
</dbReference>
<evidence type="ECO:0000259" key="3">
    <source>
        <dbReference type="Pfam" id="PF13628"/>
    </source>
</evidence>
<dbReference type="Proteomes" id="UP000715781">
    <property type="component" value="Unassembled WGS sequence"/>
</dbReference>
<evidence type="ECO:0000256" key="1">
    <source>
        <dbReference type="SAM" id="MobiDB-lite"/>
    </source>
</evidence>
<evidence type="ECO:0000313" key="4">
    <source>
        <dbReference type="EMBL" id="MBW4564320.1"/>
    </source>
</evidence>
<proteinExistence type="predicted"/>
<reference evidence="4" key="1">
    <citation type="submission" date="2021-05" db="EMBL/GenBank/DDBJ databases">
        <authorList>
            <person name="Pietrasiak N."/>
            <person name="Ward R."/>
            <person name="Stajich J.E."/>
            <person name="Kurbessoian T."/>
        </authorList>
    </citation>
    <scope>NUCLEOTIDE SEQUENCE</scope>
    <source>
        <strain evidence="4">JT2-VF2</strain>
    </source>
</reference>
<feature type="signal peptide" evidence="2">
    <location>
        <begin position="1"/>
        <end position="31"/>
    </location>
</feature>
<comment type="caution">
    <text evidence="4">The sequence shown here is derived from an EMBL/GenBank/DDBJ whole genome shotgun (WGS) entry which is preliminary data.</text>
</comment>
<sequence length="250" mass="26790">MLYQTKAIKKLVGSFLGVASASAFISFPGLAQANLNSGFANSSSRLIVAQNTSSPAANPTSTPGSANPTSTPGSANPTSTPGSANPTSTPGSANPTSTPDSANPNVSPRQLDTEFMTKAAQSDLTEIQTSQLALRRSRNQSVRNFARRMIEEHTNSTKRLAPIAKAKNFALPKDIGPENKALLTQLTGLYGSNFDQAYMQGQIQAHARTLAEYQRYLQQGRDQQLRAFASQNQPIVADHLQMAQKMTARH</sequence>
<gene>
    <name evidence="4" type="ORF">KME32_24900</name>
</gene>
<dbReference type="PANTHER" id="PTHR38593">
    <property type="entry name" value="BLR2558 PROTEIN"/>
    <property type="match status" value="1"/>
</dbReference>
<evidence type="ECO:0000256" key="2">
    <source>
        <dbReference type="SAM" id="SignalP"/>
    </source>
</evidence>
<reference evidence="4" key="2">
    <citation type="journal article" date="2022" name="Microbiol. Resour. Announc.">
        <title>Metagenome Sequencing to Explore Phylogenomics of Terrestrial Cyanobacteria.</title>
        <authorList>
            <person name="Ward R.D."/>
            <person name="Stajich J.E."/>
            <person name="Johansen J.R."/>
            <person name="Huntemann M."/>
            <person name="Clum A."/>
            <person name="Foster B."/>
            <person name="Foster B."/>
            <person name="Roux S."/>
            <person name="Palaniappan K."/>
            <person name="Varghese N."/>
            <person name="Mukherjee S."/>
            <person name="Reddy T.B.K."/>
            <person name="Daum C."/>
            <person name="Copeland A."/>
            <person name="Chen I.A."/>
            <person name="Ivanova N.N."/>
            <person name="Kyrpides N.C."/>
            <person name="Shapiro N."/>
            <person name="Eloe-Fadrosh E.A."/>
            <person name="Pietrasiak N."/>
        </authorList>
    </citation>
    <scope>NUCLEOTIDE SEQUENCE</scope>
    <source>
        <strain evidence="4">JT2-VF2</strain>
    </source>
</reference>
<dbReference type="PANTHER" id="PTHR38593:SF1">
    <property type="entry name" value="BLR2558 PROTEIN"/>
    <property type="match status" value="1"/>
</dbReference>
<accession>A0A951UJG3</accession>
<name>A0A951UJG3_9NOST</name>
<feature type="region of interest" description="Disordered" evidence="1">
    <location>
        <begin position="51"/>
        <end position="109"/>
    </location>
</feature>
<dbReference type="InterPro" id="IPR012347">
    <property type="entry name" value="Ferritin-like"/>
</dbReference>
<dbReference type="EMBL" id="JAHHHN010000020">
    <property type="protein sequence ID" value="MBW4564320.1"/>
    <property type="molecule type" value="Genomic_DNA"/>
</dbReference>
<evidence type="ECO:0000313" key="5">
    <source>
        <dbReference type="Proteomes" id="UP000715781"/>
    </source>
</evidence>
<dbReference type="AlphaFoldDB" id="A0A951UJG3"/>
<organism evidence="4 5">
    <name type="scientific">Mojavia pulchra JT2-VF2</name>
    <dbReference type="NCBI Taxonomy" id="287848"/>
    <lineage>
        <taxon>Bacteria</taxon>
        <taxon>Bacillati</taxon>
        <taxon>Cyanobacteriota</taxon>
        <taxon>Cyanophyceae</taxon>
        <taxon>Nostocales</taxon>
        <taxon>Nostocaceae</taxon>
    </lineage>
</organism>
<dbReference type="InterPro" id="IPR025419">
    <property type="entry name" value="DUF4142"/>
</dbReference>
<protein>
    <submittedName>
        <fullName evidence="4">DUF4142 domain-containing protein</fullName>
    </submittedName>
</protein>
<feature type="chain" id="PRO_5037924712" evidence="2">
    <location>
        <begin position="32"/>
        <end position="250"/>
    </location>
</feature>
<feature type="domain" description="DUF4142" evidence="3">
    <location>
        <begin position="112"/>
        <end position="246"/>
    </location>
</feature>
<dbReference type="Pfam" id="PF13628">
    <property type="entry name" value="DUF4142"/>
    <property type="match status" value="1"/>
</dbReference>
<keyword evidence="2" id="KW-0732">Signal</keyword>